<dbReference type="Pfam" id="PF13649">
    <property type="entry name" value="Methyltransf_25"/>
    <property type="match status" value="1"/>
</dbReference>
<dbReference type="Proteomes" id="UP000177785">
    <property type="component" value="Unassembled WGS sequence"/>
</dbReference>
<gene>
    <name evidence="2" type="ORF">A2756_04920</name>
</gene>
<dbReference type="AlphaFoldDB" id="A0A1G2G181"/>
<protein>
    <recommendedName>
        <fullName evidence="1">Methyltransferase domain-containing protein</fullName>
    </recommendedName>
</protein>
<reference evidence="2 3" key="1">
    <citation type="journal article" date="2016" name="Nat. Commun.">
        <title>Thousands of microbial genomes shed light on interconnected biogeochemical processes in an aquifer system.</title>
        <authorList>
            <person name="Anantharaman K."/>
            <person name="Brown C.T."/>
            <person name="Hug L.A."/>
            <person name="Sharon I."/>
            <person name="Castelle C.J."/>
            <person name="Probst A.J."/>
            <person name="Thomas B.C."/>
            <person name="Singh A."/>
            <person name="Wilkins M.J."/>
            <person name="Karaoz U."/>
            <person name="Brodie E.L."/>
            <person name="Williams K.H."/>
            <person name="Hubbard S.S."/>
            <person name="Banfield J.F."/>
        </authorList>
    </citation>
    <scope>NUCLEOTIDE SEQUENCE [LARGE SCALE GENOMIC DNA]</scope>
</reference>
<accession>A0A1G2G181</accession>
<evidence type="ECO:0000313" key="3">
    <source>
        <dbReference type="Proteomes" id="UP000177785"/>
    </source>
</evidence>
<evidence type="ECO:0000313" key="2">
    <source>
        <dbReference type="EMBL" id="OGZ43620.1"/>
    </source>
</evidence>
<dbReference type="EMBL" id="MHNL01000032">
    <property type="protein sequence ID" value="OGZ43620.1"/>
    <property type="molecule type" value="Genomic_DNA"/>
</dbReference>
<evidence type="ECO:0000259" key="1">
    <source>
        <dbReference type="Pfam" id="PF13649"/>
    </source>
</evidence>
<dbReference type="SUPFAM" id="SSF53335">
    <property type="entry name" value="S-adenosyl-L-methionine-dependent methyltransferases"/>
    <property type="match status" value="1"/>
</dbReference>
<comment type="caution">
    <text evidence="2">The sequence shown here is derived from an EMBL/GenBank/DDBJ whole genome shotgun (WGS) entry which is preliminary data.</text>
</comment>
<dbReference type="InterPro" id="IPR041698">
    <property type="entry name" value="Methyltransf_25"/>
</dbReference>
<sequence>MARQNTFSKGTEKIFFFREFLRNWRAVGSVMPSSRFLASAMLKSIDFDHAKLLVEFGPGSGSITRRLLARMRPDAHLIVFETSEDFCKTLKALGDPRLEVYRTSALSATDVVRAGSADCVFSGIPLANLSSRERALLVRTAKKLLTPHGVFIQFQYSLDSYKDMKAAFTDVDLGFTFLNAPPAFVYRCRQTLDAAQKMSCV</sequence>
<dbReference type="InterPro" id="IPR029063">
    <property type="entry name" value="SAM-dependent_MTases_sf"/>
</dbReference>
<organism evidence="2 3">
    <name type="scientific">Candidatus Ryanbacteria bacterium RIFCSPHIGHO2_01_FULL_48_27</name>
    <dbReference type="NCBI Taxonomy" id="1802115"/>
    <lineage>
        <taxon>Bacteria</taxon>
        <taxon>Candidatus Ryaniibacteriota</taxon>
    </lineage>
</organism>
<proteinExistence type="predicted"/>
<dbReference type="Gene3D" id="3.40.50.150">
    <property type="entry name" value="Vaccinia Virus protein VP39"/>
    <property type="match status" value="1"/>
</dbReference>
<feature type="domain" description="Methyltransferase" evidence="1">
    <location>
        <begin position="54"/>
        <end position="149"/>
    </location>
</feature>
<name>A0A1G2G181_9BACT</name>
<dbReference type="STRING" id="1802115.A2756_04920"/>